<protein>
    <submittedName>
        <fullName evidence="2">Uncharacterized protein, isoform B</fullName>
    </submittedName>
</protein>
<evidence type="ECO:0000313" key="3">
    <source>
        <dbReference type="Proteomes" id="UP000007801"/>
    </source>
</evidence>
<accession>A0A0P8ZW96</accession>
<sequence length="148" mass="17232">MLLLFIIANGMHHNFLSWSICFAFSISLGDDWGNHKYSGKLLVNYVQMTPYIFTFVASFLIFFFVLSQNCCLFWATLVFQAIDAVFLLTFSVITTSLGINIVISRGVTHAIIYWLYVFIWLALIVYFMIINYSYYRQIKEKRTENAAV</sequence>
<organism evidence="2 3">
    <name type="scientific">Drosophila ananassae</name>
    <name type="common">Fruit fly</name>
    <dbReference type="NCBI Taxonomy" id="7217"/>
    <lineage>
        <taxon>Eukaryota</taxon>
        <taxon>Metazoa</taxon>
        <taxon>Ecdysozoa</taxon>
        <taxon>Arthropoda</taxon>
        <taxon>Hexapoda</taxon>
        <taxon>Insecta</taxon>
        <taxon>Pterygota</taxon>
        <taxon>Neoptera</taxon>
        <taxon>Endopterygota</taxon>
        <taxon>Diptera</taxon>
        <taxon>Brachycera</taxon>
        <taxon>Muscomorpha</taxon>
        <taxon>Ephydroidea</taxon>
        <taxon>Drosophilidae</taxon>
        <taxon>Drosophila</taxon>
        <taxon>Sophophora</taxon>
    </lineage>
</organism>
<feature type="transmembrane region" description="Helical" evidence="1">
    <location>
        <begin position="73"/>
        <end position="99"/>
    </location>
</feature>
<proteinExistence type="predicted"/>
<keyword evidence="1" id="KW-0812">Transmembrane</keyword>
<keyword evidence="1" id="KW-0472">Membrane</keyword>
<evidence type="ECO:0000256" key="1">
    <source>
        <dbReference type="SAM" id="Phobius"/>
    </source>
</evidence>
<dbReference type="AlphaFoldDB" id="A0A0P8ZW96"/>
<dbReference type="EMBL" id="CH902618">
    <property type="protein sequence ID" value="KPU78911.1"/>
    <property type="molecule type" value="Genomic_DNA"/>
</dbReference>
<evidence type="ECO:0000313" key="2">
    <source>
        <dbReference type="EMBL" id="KPU78911.1"/>
    </source>
</evidence>
<gene>
    <name evidence="2" type="primary">Dana\GF27692</name>
    <name evidence="2" type="ORF">GF27692</name>
</gene>
<name>A0A0P8ZW96_DROAN</name>
<feature type="transmembrane region" description="Helical" evidence="1">
    <location>
        <begin position="45"/>
        <end position="66"/>
    </location>
</feature>
<keyword evidence="1" id="KW-1133">Transmembrane helix</keyword>
<feature type="transmembrane region" description="Helical" evidence="1">
    <location>
        <begin position="111"/>
        <end position="132"/>
    </location>
</feature>
<reference evidence="2 3" key="1">
    <citation type="journal article" date="2007" name="Nature">
        <title>Evolution of genes and genomes on the Drosophila phylogeny.</title>
        <authorList>
            <consortium name="Drosophila 12 Genomes Consortium"/>
            <person name="Clark A.G."/>
            <person name="Eisen M.B."/>
            <person name="Smith D.R."/>
            <person name="Bergman C.M."/>
            <person name="Oliver B."/>
            <person name="Markow T.A."/>
            <person name="Kaufman T.C."/>
            <person name="Kellis M."/>
            <person name="Gelbart W."/>
            <person name="Iyer V.N."/>
            <person name="Pollard D.A."/>
            <person name="Sackton T.B."/>
            <person name="Larracuente A.M."/>
            <person name="Singh N.D."/>
            <person name="Abad J.P."/>
            <person name="Abt D.N."/>
            <person name="Adryan B."/>
            <person name="Aguade M."/>
            <person name="Akashi H."/>
            <person name="Anderson W.W."/>
            <person name="Aquadro C.F."/>
            <person name="Ardell D.H."/>
            <person name="Arguello R."/>
            <person name="Artieri C.G."/>
            <person name="Barbash D.A."/>
            <person name="Barker D."/>
            <person name="Barsanti P."/>
            <person name="Batterham P."/>
            <person name="Batzoglou S."/>
            <person name="Begun D."/>
            <person name="Bhutkar A."/>
            <person name="Blanco E."/>
            <person name="Bosak S.A."/>
            <person name="Bradley R.K."/>
            <person name="Brand A.D."/>
            <person name="Brent M.R."/>
            <person name="Brooks A.N."/>
            <person name="Brown R.H."/>
            <person name="Butlin R.K."/>
            <person name="Caggese C."/>
            <person name="Calvi B.R."/>
            <person name="Bernardo de Carvalho A."/>
            <person name="Caspi A."/>
            <person name="Castrezana S."/>
            <person name="Celniker S.E."/>
            <person name="Chang J.L."/>
            <person name="Chapple C."/>
            <person name="Chatterji S."/>
            <person name="Chinwalla A."/>
            <person name="Civetta A."/>
            <person name="Clifton S.W."/>
            <person name="Comeron J.M."/>
            <person name="Costello J.C."/>
            <person name="Coyne J.A."/>
            <person name="Daub J."/>
            <person name="David R.G."/>
            <person name="Delcher A.L."/>
            <person name="Delehaunty K."/>
            <person name="Do C.B."/>
            <person name="Ebling H."/>
            <person name="Edwards K."/>
            <person name="Eickbush T."/>
            <person name="Evans J.D."/>
            <person name="Filipski A."/>
            <person name="Findeiss S."/>
            <person name="Freyhult E."/>
            <person name="Fulton L."/>
            <person name="Fulton R."/>
            <person name="Garcia A.C."/>
            <person name="Gardiner A."/>
            <person name="Garfield D.A."/>
            <person name="Garvin B.E."/>
            <person name="Gibson G."/>
            <person name="Gilbert D."/>
            <person name="Gnerre S."/>
            <person name="Godfrey J."/>
            <person name="Good R."/>
            <person name="Gotea V."/>
            <person name="Gravely B."/>
            <person name="Greenberg A.J."/>
            <person name="Griffiths-Jones S."/>
            <person name="Gross S."/>
            <person name="Guigo R."/>
            <person name="Gustafson E.A."/>
            <person name="Haerty W."/>
            <person name="Hahn M.W."/>
            <person name="Halligan D.L."/>
            <person name="Halpern A.L."/>
            <person name="Halter G.M."/>
            <person name="Han M.V."/>
            <person name="Heger A."/>
            <person name="Hillier L."/>
            <person name="Hinrichs A.S."/>
            <person name="Holmes I."/>
            <person name="Hoskins R.A."/>
            <person name="Hubisz M.J."/>
            <person name="Hultmark D."/>
            <person name="Huntley M.A."/>
            <person name="Jaffe D.B."/>
            <person name="Jagadeeshan S."/>
            <person name="Jeck W.R."/>
            <person name="Johnson J."/>
            <person name="Jones C.D."/>
            <person name="Jordan W.C."/>
            <person name="Karpen G.H."/>
            <person name="Kataoka E."/>
            <person name="Keightley P.D."/>
            <person name="Kheradpour P."/>
            <person name="Kirkness E.F."/>
            <person name="Koerich L.B."/>
            <person name="Kristiansen K."/>
            <person name="Kudrna D."/>
            <person name="Kulathinal R.J."/>
            <person name="Kumar S."/>
            <person name="Kwok R."/>
            <person name="Lander E."/>
            <person name="Langley C.H."/>
            <person name="Lapoint R."/>
            <person name="Lazzaro B.P."/>
            <person name="Lee S.J."/>
            <person name="Levesque L."/>
            <person name="Li R."/>
            <person name="Lin C.F."/>
            <person name="Lin M.F."/>
            <person name="Lindblad-Toh K."/>
            <person name="Llopart A."/>
            <person name="Long M."/>
            <person name="Low L."/>
            <person name="Lozovsky E."/>
            <person name="Lu J."/>
            <person name="Luo M."/>
            <person name="Machado C.A."/>
            <person name="Makalowski W."/>
            <person name="Marzo M."/>
            <person name="Matsuda M."/>
            <person name="Matzkin L."/>
            <person name="McAllister B."/>
            <person name="McBride C.S."/>
            <person name="McKernan B."/>
            <person name="McKernan K."/>
            <person name="Mendez-Lago M."/>
            <person name="Minx P."/>
            <person name="Mollenhauer M.U."/>
            <person name="Montooth K."/>
            <person name="Mount S.M."/>
            <person name="Mu X."/>
            <person name="Myers E."/>
            <person name="Negre B."/>
            <person name="Newfeld S."/>
            <person name="Nielsen R."/>
            <person name="Noor M.A."/>
            <person name="O'Grady P."/>
            <person name="Pachter L."/>
            <person name="Papaceit M."/>
            <person name="Parisi M.J."/>
            <person name="Parisi M."/>
            <person name="Parts L."/>
            <person name="Pedersen J.S."/>
            <person name="Pesole G."/>
            <person name="Phillippy A.M."/>
            <person name="Ponting C.P."/>
            <person name="Pop M."/>
            <person name="Porcelli D."/>
            <person name="Powell J.R."/>
            <person name="Prohaska S."/>
            <person name="Pruitt K."/>
            <person name="Puig M."/>
            <person name="Quesneville H."/>
            <person name="Ram K.R."/>
            <person name="Rand D."/>
            <person name="Rasmussen M.D."/>
            <person name="Reed L.K."/>
            <person name="Reenan R."/>
            <person name="Reily A."/>
            <person name="Remington K.A."/>
            <person name="Rieger T.T."/>
            <person name="Ritchie M.G."/>
            <person name="Robin C."/>
            <person name="Rogers Y.H."/>
            <person name="Rohde C."/>
            <person name="Rozas J."/>
            <person name="Rubenfield M.J."/>
            <person name="Ruiz A."/>
            <person name="Russo S."/>
            <person name="Salzberg S.L."/>
            <person name="Sanchez-Gracia A."/>
            <person name="Saranga D.J."/>
            <person name="Sato H."/>
            <person name="Schaeffer S.W."/>
            <person name="Schatz M.C."/>
            <person name="Schlenke T."/>
            <person name="Schwartz R."/>
            <person name="Segarra C."/>
            <person name="Singh R.S."/>
            <person name="Sirot L."/>
            <person name="Sirota M."/>
            <person name="Sisneros N.B."/>
            <person name="Smith C.D."/>
            <person name="Smith T.F."/>
            <person name="Spieth J."/>
            <person name="Stage D.E."/>
            <person name="Stark A."/>
            <person name="Stephan W."/>
            <person name="Strausberg R.L."/>
            <person name="Strempel S."/>
            <person name="Sturgill D."/>
            <person name="Sutton G."/>
            <person name="Sutton G.G."/>
            <person name="Tao W."/>
            <person name="Teichmann S."/>
            <person name="Tobari Y.N."/>
            <person name="Tomimura Y."/>
            <person name="Tsolas J.M."/>
            <person name="Valente V.L."/>
            <person name="Venter E."/>
            <person name="Venter J.C."/>
            <person name="Vicario S."/>
            <person name="Vieira F.G."/>
            <person name="Vilella A.J."/>
            <person name="Villasante A."/>
            <person name="Walenz B."/>
            <person name="Wang J."/>
            <person name="Wasserman M."/>
            <person name="Watts T."/>
            <person name="Wilson D."/>
            <person name="Wilson R.K."/>
            <person name="Wing R.A."/>
            <person name="Wolfner M.F."/>
            <person name="Wong A."/>
            <person name="Wong G.K."/>
            <person name="Wu C.I."/>
            <person name="Wu G."/>
            <person name="Yamamoto D."/>
            <person name="Yang H.P."/>
            <person name="Yang S.P."/>
            <person name="Yorke J.A."/>
            <person name="Yoshida K."/>
            <person name="Zdobnov E."/>
            <person name="Zhang P."/>
            <person name="Zhang Y."/>
            <person name="Zimin A.V."/>
            <person name="Baldwin J."/>
            <person name="Abdouelleil A."/>
            <person name="Abdulkadir J."/>
            <person name="Abebe A."/>
            <person name="Abera B."/>
            <person name="Abreu J."/>
            <person name="Acer S.C."/>
            <person name="Aftuck L."/>
            <person name="Alexander A."/>
            <person name="An P."/>
            <person name="Anderson E."/>
            <person name="Anderson S."/>
            <person name="Arachi H."/>
            <person name="Azer M."/>
            <person name="Bachantsang P."/>
            <person name="Barry A."/>
            <person name="Bayul T."/>
            <person name="Berlin A."/>
            <person name="Bessette D."/>
            <person name="Bloom T."/>
            <person name="Blye J."/>
            <person name="Boguslavskiy L."/>
            <person name="Bonnet C."/>
            <person name="Boukhgalter B."/>
            <person name="Bourzgui I."/>
            <person name="Brown A."/>
            <person name="Cahill P."/>
            <person name="Channer S."/>
            <person name="Cheshatsang Y."/>
            <person name="Chuda L."/>
            <person name="Citroen M."/>
            <person name="Collymore A."/>
            <person name="Cooke P."/>
            <person name="Costello M."/>
            <person name="D'Aco K."/>
            <person name="Daza R."/>
            <person name="De Haan G."/>
            <person name="DeGray S."/>
            <person name="DeMaso C."/>
            <person name="Dhargay N."/>
            <person name="Dooley K."/>
            <person name="Dooley E."/>
            <person name="Doricent M."/>
            <person name="Dorje P."/>
            <person name="Dorjee K."/>
            <person name="Dupes A."/>
            <person name="Elong R."/>
            <person name="Falk J."/>
            <person name="Farina A."/>
            <person name="Faro S."/>
            <person name="Ferguson D."/>
            <person name="Fisher S."/>
            <person name="Foley C.D."/>
            <person name="Franke A."/>
            <person name="Friedrich D."/>
            <person name="Gadbois L."/>
            <person name="Gearin G."/>
            <person name="Gearin C.R."/>
            <person name="Giannoukos G."/>
            <person name="Goode T."/>
            <person name="Graham J."/>
            <person name="Grandbois E."/>
            <person name="Grewal S."/>
            <person name="Gyaltsen K."/>
            <person name="Hafez N."/>
            <person name="Hagos B."/>
            <person name="Hall J."/>
            <person name="Henson C."/>
            <person name="Hollinger A."/>
            <person name="Honan T."/>
            <person name="Huard M.D."/>
            <person name="Hughes L."/>
            <person name="Hurhula B."/>
            <person name="Husby M.E."/>
            <person name="Kamat A."/>
            <person name="Kanga B."/>
            <person name="Kashin S."/>
            <person name="Khazanovich D."/>
            <person name="Kisner P."/>
            <person name="Lance K."/>
            <person name="Lara M."/>
            <person name="Lee W."/>
            <person name="Lennon N."/>
            <person name="Letendre F."/>
            <person name="LeVine R."/>
            <person name="Lipovsky A."/>
            <person name="Liu X."/>
            <person name="Liu J."/>
            <person name="Liu S."/>
            <person name="Lokyitsang T."/>
            <person name="Lokyitsang Y."/>
            <person name="Lubonja R."/>
            <person name="Lui A."/>
            <person name="MacDonald P."/>
            <person name="Magnisalis V."/>
            <person name="Maru K."/>
            <person name="Matthews C."/>
            <person name="McCusker W."/>
            <person name="McDonough S."/>
            <person name="Mehta T."/>
            <person name="Meldrim J."/>
            <person name="Meneus L."/>
            <person name="Mihai O."/>
            <person name="Mihalev A."/>
            <person name="Mihova T."/>
            <person name="Mittelman R."/>
            <person name="Mlenga V."/>
            <person name="Montmayeur A."/>
            <person name="Mulrain L."/>
            <person name="Navidi A."/>
            <person name="Naylor J."/>
            <person name="Negash T."/>
            <person name="Nguyen T."/>
            <person name="Nguyen N."/>
            <person name="Nicol R."/>
            <person name="Norbu C."/>
            <person name="Norbu N."/>
            <person name="Novod N."/>
            <person name="O'Neill B."/>
            <person name="Osman S."/>
            <person name="Markiewicz E."/>
            <person name="Oyono O.L."/>
            <person name="Patti C."/>
            <person name="Phunkhang P."/>
            <person name="Pierre F."/>
            <person name="Priest M."/>
            <person name="Raghuraman S."/>
            <person name="Rege F."/>
            <person name="Reyes R."/>
            <person name="Rise C."/>
            <person name="Rogov P."/>
            <person name="Ross K."/>
            <person name="Ryan E."/>
            <person name="Settipalli S."/>
            <person name="Shea T."/>
            <person name="Sherpa N."/>
            <person name="Shi L."/>
            <person name="Shih D."/>
            <person name="Sparrow T."/>
            <person name="Spaulding J."/>
            <person name="Stalker J."/>
            <person name="Stange-Thomann N."/>
            <person name="Stavropoulos S."/>
            <person name="Stone C."/>
            <person name="Strader C."/>
            <person name="Tesfaye S."/>
            <person name="Thomson T."/>
            <person name="Thoulutsang Y."/>
            <person name="Thoulutsang D."/>
            <person name="Topham K."/>
            <person name="Topping I."/>
            <person name="Tsamla T."/>
            <person name="Vassiliev H."/>
            <person name="Vo A."/>
            <person name="Wangchuk T."/>
            <person name="Wangdi T."/>
            <person name="Weiand M."/>
            <person name="Wilkinson J."/>
            <person name="Wilson A."/>
            <person name="Yadav S."/>
            <person name="Young G."/>
            <person name="Yu Q."/>
            <person name="Zembek L."/>
            <person name="Zhong D."/>
            <person name="Zimmer A."/>
            <person name="Zwirko Z."/>
            <person name="Jaffe D.B."/>
            <person name="Alvarez P."/>
            <person name="Brockman W."/>
            <person name="Butler J."/>
            <person name="Chin C."/>
            <person name="Gnerre S."/>
            <person name="Grabherr M."/>
            <person name="Kleber M."/>
            <person name="Mauceli E."/>
            <person name="MacCallum I."/>
        </authorList>
    </citation>
    <scope>NUCLEOTIDE SEQUENCE [LARGE SCALE GENOMIC DNA]</scope>
    <source>
        <strain evidence="3">Tucson 14024-0371.13</strain>
    </source>
</reference>
<dbReference type="Proteomes" id="UP000007801">
    <property type="component" value="Unassembled WGS sequence"/>
</dbReference>
<dbReference type="OrthoDB" id="7474909at2759"/>
<keyword evidence="3" id="KW-1185">Reference proteome</keyword>